<feature type="non-terminal residue" evidence="1">
    <location>
        <position position="1"/>
    </location>
</feature>
<accession>X1GKZ2</accession>
<dbReference type="EMBL" id="BARU01009183">
    <property type="protein sequence ID" value="GAH33673.1"/>
    <property type="molecule type" value="Genomic_DNA"/>
</dbReference>
<name>X1GKZ2_9ZZZZ</name>
<protein>
    <submittedName>
        <fullName evidence="1">Uncharacterized protein</fullName>
    </submittedName>
</protein>
<dbReference type="AlphaFoldDB" id="X1GKZ2"/>
<comment type="caution">
    <text evidence="1">The sequence shown here is derived from an EMBL/GenBank/DDBJ whole genome shotgun (WGS) entry which is preliminary data.</text>
</comment>
<organism evidence="1">
    <name type="scientific">marine sediment metagenome</name>
    <dbReference type="NCBI Taxonomy" id="412755"/>
    <lineage>
        <taxon>unclassified sequences</taxon>
        <taxon>metagenomes</taxon>
        <taxon>ecological metagenomes</taxon>
    </lineage>
</organism>
<proteinExistence type="predicted"/>
<evidence type="ECO:0000313" key="1">
    <source>
        <dbReference type="EMBL" id="GAH33673.1"/>
    </source>
</evidence>
<gene>
    <name evidence="1" type="ORF">S03H2_17765</name>
</gene>
<reference evidence="1" key="1">
    <citation type="journal article" date="2014" name="Front. Microbiol.">
        <title>High frequency of phylogenetically diverse reductive dehalogenase-homologous genes in deep subseafloor sedimentary metagenomes.</title>
        <authorList>
            <person name="Kawai M."/>
            <person name="Futagami T."/>
            <person name="Toyoda A."/>
            <person name="Takaki Y."/>
            <person name="Nishi S."/>
            <person name="Hori S."/>
            <person name="Arai W."/>
            <person name="Tsubouchi T."/>
            <person name="Morono Y."/>
            <person name="Uchiyama I."/>
            <person name="Ito T."/>
            <person name="Fujiyama A."/>
            <person name="Inagaki F."/>
            <person name="Takami H."/>
        </authorList>
    </citation>
    <scope>NUCLEOTIDE SEQUENCE</scope>
    <source>
        <strain evidence="1">Expedition CK06-06</strain>
    </source>
</reference>
<sequence length="55" mass="6391">AANFTQRIMDMGYDNEEATLILNLLKRDIEEKENTVILSTKVLYLHCQILAFAYL</sequence>